<evidence type="ECO:0000313" key="1">
    <source>
        <dbReference type="EMBL" id="QKG79560.1"/>
    </source>
</evidence>
<dbReference type="Proteomes" id="UP000500961">
    <property type="component" value="Chromosome"/>
</dbReference>
<protein>
    <submittedName>
        <fullName evidence="1">GxxExxY protein</fullName>
    </submittedName>
</protein>
<dbReference type="Pfam" id="PF13366">
    <property type="entry name" value="PDDEXK_3"/>
    <property type="match status" value="1"/>
</dbReference>
<gene>
    <name evidence="1" type="ORF">FHG85_04555</name>
</gene>
<proteinExistence type="predicted"/>
<dbReference type="NCBIfam" id="TIGR04256">
    <property type="entry name" value="GxxExxY"/>
    <property type="match status" value="1"/>
</dbReference>
<dbReference type="InterPro" id="IPR026350">
    <property type="entry name" value="GxxExxY"/>
</dbReference>
<sequence length="124" mass="14458">MEKIIYKEESYKIIGKCMEVHNNLGPGFPEIVYKDALEFEFRKANIPYEREKMYEVNYKGIILPHKFFADFVVFDNIILEVKAVSGISDEFIAQALNYLKVSGNQLALLVNFGELRLNYKRIVL</sequence>
<dbReference type="EMBL" id="CP041345">
    <property type="protein sequence ID" value="QKG79560.1"/>
    <property type="molecule type" value="Genomic_DNA"/>
</dbReference>
<evidence type="ECO:0000313" key="2">
    <source>
        <dbReference type="Proteomes" id="UP000500961"/>
    </source>
</evidence>
<name>A0A7D4BAP7_9BACT</name>
<reference evidence="1 2" key="1">
    <citation type="submission" date="2019-07" db="EMBL/GenBank/DDBJ databases">
        <title>Thalassofilum flectens gen. nov., sp. nov., a novel moderate thermophilic anaerobe from a shallow sea hot spring in Kunashir Island (Russia), representing a new family in the order Bacteroidales, and proposal of Thalassofilacea fam. nov.</title>
        <authorList>
            <person name="Kochetkova T.V."/>
            <person name="Podosokorskaya O.A."/>
            <person name="Novikov A."/>
            <person name="Elcheninov A.G."/>
            <person name="Toshchakov S.V."/>
            <person name="Kublanov I.V."/>
        </authorList>
    </citation>
    <scope>NUCLEOTIDE SEQUENCE [LARGE SCALE GENOMIC DNA]</scope>
    <source>
        <strain evidence="1 2">38-H</strain>
    </source>
</reference>
<organism evidence="1 2">
    <name type="scientific">Tenuifilum thalassicum</name>
    <dbReference type="NCBI Taxonomy" id="2590900"/>
    <lineage>
        <taxon>Bacteria</taxon>
        <taxon>Pseudomonadati</taxon>
        <taxon>Bacteroidota</taxon>
        <taxon>Bacteroidia</taxon>
        <taxon>Bacteroidales</taxon>
        <taxon>Tenuifilaceae</taxon>
        <taxon>Tenuifilum</taxon>
    </lineage>
</organism>
<keyword evidence="2" id="KW-1185">Reference proteome</keyword>
<dbReference type="KEGG" id="ttz:FHG85_04555"/>
<dbReference type="RefSeq" id="WP_173073405.1">
    <property type="nucleotide sequence ID" value="NZ_CP041345.1"/>
</dbReference>
<accession>A0A7D4BAP7</accession>
<dbReference type="AlphaFoldDB" id="A0A7D4BAP7"/>